<evidence type="ECO:0000313" key="4">
    <source>
        <dbReference type="EMBL" id="SVC73372.1"/>
    </source>
</evidence>
<dbReference type="EMBL" id="UINC01107760">
    <property type="protein sequence ID" value="SVC73372.1"/>
    <property type="molecule type" value="Genomic_DNA"/>
</dbReference>
<name>A0A382PN10_9ZZZZ</name>
<dbReference type="AlphaFoldDB" id="A0A382PN10"/>
<dbReference type="Pfam" id="PF03477">
    <property type="entry name" value="ATP-cone"/>
    <property type="match status" value="1"/>
</dbReference>
<feature type="domain" description="ATP-cone" evidence="3">
    <location>
        <begin position="1"/>
        <end position="74"/>
    </location>
</feature>
<accession>A0A382PN10</accession>
<sequence length="74" mass="8437">MQVKKRDGRLEDLNIDKLHKVVMYACEDITGVSASQVEINSQIQFFDSIATEDIQETLIKSAADLISEEYPNYQ</sequence>
<dbReference type="InterPro" id="IPR008926">
    <property type="entry name" value="RNR_R1-su_N"/>
</dbReference>
<proteinExistence type="predicted"/>
<evidence type="ECO:0000256" key="2">
    <source>
        <dbReference type="ARBA" id="ARBA00022840"/>
    </source>
</evidence>
<reference evidence="4" key="1">
    <citation type="submission" date="2018-05" db="EMBL/GenBank/DDBJ databases">
        <authorList>
            <person name="Lanie J.A."/>
            <person name="Ng W.-L."/>
            <person name="Kazmierczak K.M."/>
            <person name="Andrzejewski T.M."/>
            <person name="Davidsen T.M."/>
            <person name="Wayne K.J."/>
            <person name="Tettelin H."/>
            <person name="Glass J.I."/>
            <person name="Rusch D."/>
            <person name="Podicherti R."/>
            <person name="Tsui H.-C.T."/>
            <person name="Winkler M.E."/>
        </authorList>
    </citation>
    <scope>NUCLEOTIDE SEQUENCE</scope>
</reference>
<dbReference type="PROSITE" id="PS51161">
    <property type="entry name" value="ATP_CONE"/>
    <property type="match status" value="1"/>
</dbReference>
<feature type="non-terminal residue" evidence="4">
    <location>
        <position position="74"/>
    </location>
</feature>
<dbReference type="InterPro" id="IPR005144">
    <property type="entry name" value="ATP-cone_dom"/>
</dbReference>
<protein>
    <recommendedName>
        <fullName evidence="3">ATP-cone domain-containing protein</fullName>
    </recommendedName>
</protein>
<dbReference type="SUPFAM" id="SSF48168">
    <property type="entry name" value="R1 subunit of ribonucleotide reductase, N-terminal domain"/>
    <property type="match status" value="1"/>
</dbReference>
<keyword evidence="2" id="KW-0067">ATP-binding</keyword>
<keyword evidence="1" id="KW-0547">Nucleotide-binding</keyword>
<gene>
    <name evidence="4" type="ORF">METZ01_LOCUS326226</name>
</gene>
<organism evidence="4">
    <name type="scientific">marine metagenome</name>
    <dbReference type="NCBI Taxonomy" id="408172"/>
    <lineage>
        <taxon>unclassified sequences</taxon>
        <taxon>metagenomes</taxon>
        <taxon>ecological metagenomes</taxon>
    </lineage>
</organism>
<evidence type="ECO:0000256" key="1">
    <source>
        <dbReference type="ARBA" id="ARBA00022741"/>
    </source>
</evidence>
<dbReference type="GO" id="GO:0005524">
    <property type="term" value="F:ATP binding"/>
    <property type="evidence" value="ECO:0007669"/>
    <property type="project" value="UniProtKB-KW"/>
</dbReference>
<evidence type="ECO:0000259" key="3">
    <source>
        <dbReference type="PROSITE" id="PS51161"/>
    </source>
</evidence>